<reference evidence="1 2" key="1">
    <citation type="submission" date="2019-03" db="EMBL/GenBank/DDBJ databases">
        <title>Single cell metagenomics reveals metabolic interactions within the superorganism composed of flagellate Streblomastix strix and complex community of Bacteroidetes bacteria on its surface.</title>
        <authorList>
            <person name="Treitli S.C."/>
            <person name="Kolisko M."/>
            <person name="Husnik F."/>
            <person name="Keeling P."/>
            <person name="Hampl V."/>
        </authorList>
    </citation>
    <scope>NUCLEOTIDE SEQUENCE [LARGE SCALE GENOMIC DNA]</scope>
    <source>
        <strain evidence="1">ST1C</strain>
    </source>
</reference>
<evidence type="ECO:0000313" key="2">
    <source>
        <dbReference type="Proteomes" id="UP000324800"/>
    </source>
</evidence>
<dbReference type="EMBL" id="SNRW01028873">
    <property type="protein sequence ID" value="KAA6359127.1"/>
    <property type="molecule type" value="Genomic_DNA"/>
</dbReference>
<organism evidence="1 2">
    <name type="scientific">Streblomastix strix</name>
    <dbReference type="NCBI Taxonomy" id="222440"/>
    <lineage>
        <taxon>Eukaryota</taxon>
        <taxon>Metamonada</taxon>
        <taxon>Preaxostyla</taxon>
        <taxon>Oxymonadida</taxon>
        <taxon>Streblomastigidae</taxon>
        <taxon>Streblomastix</taxon>
    </lineage>
</organism>
<protein>
    <submittedName>
        <fullName evidence="1">Uncharacterized protein</fullName>
    </submittedName>
</protein>
<evidence type="ECO:0000313" key="1">
    <source>
        <dbReference type="EMBL" id="KAA6359127.1"/>
    </source>
</evidence>
<gene>
    <name evidence="1" type="ORF">EZS28_045346</name>
</gene>
<sequence length="290" mass="33064">MAKPYNLIAVSYKCIVFVLLWDPSKPKITSSTSPKGLNEHQQQIQQHPASIRTISTLCFPSPVKSLAASTICTRSFLIVGCESPPAIFLFRMDSIHVAQETEQARKQLWDEGEQLLDRMKYQIVYPSVQRPDLSLIIQNGVKSDPNINDYYKSRNIRLGESNECKIIIADSSESQSDGLKSQELTSKQLRFIEVQSGSHQFVEVQYSSSASMTRLLDLYPYDNPQQILLTTFGRKVRIYTKEEIDVINSHNPINHEHQIQEHISHKQSKDNENQKQGIYLQNEGVVLLVT</sequence>
<feature type="non-terminal residue" evidence="1">
    <location>
        <position position="290"/>
    </location>
</feature>
<accession>A0A5J4TLM7</accession>
<name>A0A5J4TLM7_9EUKA</name>
<proteinExistence type="predicted"/>
<comment type="caution">
    <text evidence="1">The sequence shown here is derived from an EMBL/GenBank/DDBJ whole genome shotgun (WGS) entry which is preliminary data.</text>
</comment>
<dbReference type="AlphaFoldDB" id="A0A5J4TLM7"/>
<dbReference type="Proteomes" id="UP000324800">
    <property type="component" value="Unassembled WGS sequence"/>
</dbReference>